<sequence length="1454" mass="161842">CELDAPAAAALEHVLHRAPPGLLFSVPLSPLSEFRVERAAEGGAAWGTWRVWGRDGGDYVLAIAPAGAHPPCPQLDRLAAQLAVLNANISSPPPSVSGLLRISPFTPSISLCSLSLCSSLSPEHSLRLCVAALSPLRDFFRRSDAAVDGEVAGSFPPPPPKGELSPDQKGHVERCLELEEDGAGPGWRAIKDQGKGGVSLWMKHTPPRRGLRTVALGRASCTLDCPALRAAGSYANGMSRRGGRLAREAGDPARLVVEDRGRHDWTMALVKRSPKPLRCREFVFRMVAFSETSTSSIVLAYHPPDVDPVIDYGTNLKCVRAVAKTLVRFKDVPGESGTCEMTMLQMLDARGRLPVFVVNWAVPRALAPVEDMKIEFARDDEIDAANLARRIQMIASHEGDGYEGDAAFTNSVREEVNQDQSLFRPIDSRDHLVKMFVFLPEDKSAAVMRASAVFDTTPEECVAMETEKESRAIMKKDEYLEKSILHLNAHSYVYHVVVDLGVPGFTPREFLTLVVWRKEGDCFNLYYGPTEHDNFPQTGKWLRGRSNCMFAFKQIEDAGGTPQTLVTMTQKVELAGNIPRFLLESDDKAIDNLMYNSRLRLKFDKSLNIDLKNMEDMVVAQAAHSATAVYTDEELEFIKAGESRFDIFEAGAGIEEKGLRSPLARGKVVIGRKAGSAVGWSTTRVRDSPERVLAWYWSWQARCRQYPSDIERVLQTENEHDAYLYVLKKTPAVIANRDFYGRNVWKKTGEGCYVCVSTPWESDEFAPGSRAGSARGRFPNTLRIRKAEDGATTITYVIQPDIGGDVPLFIARKWLASSLDNVTEIQEYFMMLRKLGELDEEDGIALGELLAIKTKGGTSSKVRVGELFSRNEALQEVGKKYAWLQVMLERVLANRLRPPSSVQDKLCNLDVQGGRSIGAALAGSLATNLTACRAVDEWILRYPAMQEMDRLHNAWFRPMMDTLALRLLERVSWGLKSRLYVTAGLSVLDMATDLGMVNLYMKSGQTLAGRALLAMVFLCLGLNLVMVWLQNRKCKDKKIVVKEVMIVLTGLKPGFDAYRAASRTKKHDWQFMDASMEMSFSKGVEMLTESIPGTVLQLVAYMEEKQKNADYISYQALVSMVLSALTAGFTSATISFDWDTDPKRRKNQPSFYGYVPDRSAARTAIFVCLTLNSTLLLLLRSAGVALLFAADKGYYVVYYFAADMSVYMLVKAARGDLYYWMKFGKNKVSMLIFAVFLRSTIKLVGEFTGIVQFRAPSESGGLHWTVSMLIAVLSPFLAVHVYSREGGTAVPVDFCWKLLALLSGMWVAVFMLFVATMKSTYRKTFFSTQTSADVLKEVFQTTTKDELKIRILGKNRVIWKAMEGEVGAWLADNWERWEEEKPAWFGEAWILGIDEDLLPPEVLRDLKMKKGAGRRRPSTGDRVRIMGRDAVEKVDFDDRKYEKGGGGGGGVETE</sequence>
<evidence type="ECO:0000313" key="4">
    <source>
        <dbReference type="Proteomes" id="UP001165060"/>
    </source>
</evidence>
<evidence type="ECO:0000313" key="3">
    <source>
        <dbReference type="EMBL" id="GMI34762.1"/>
    </source>
</evidence>
<dbReference type="SUPFAM" id="SSF55961">
    <property type="entry name" value="Bet v1-like"/>
    <property type="match status" value="3"/>
</dbReference>
<keyword evidence="1" id="KW-0812">Transmembrane</keyword>
<feature type="transmembrane region" description="Helical" evidence="1">
    <location>
        <begin position="1231"/>
        <end position="1255"/>
    </location>
</feature>
<dbReference type="PROSITE" id="PS50848">
    <property type="entry name" value="START"/>
    <property type="match status" value="1"/>
</dbReference>
<dbReference type="Gene3D" id="3.30.530.20">
    <property type="match status" value="3"/>
</dbReference>
<feature type="transmembrane region" description="Helical" evidence="1">
    <location>
        <begin position="1164"/>
        <end position="1188"/>
    </location>
</feature>
<evidence type="ECO:0000259" key="2">
    <source>
        <dbReference type="PROSITE" id="PS50848"/>
    </source>
</evidence>
<dbReference type="InterPro" id="IPR051213">
    <property type="entry name" value="START_lipid_transfer"/>
</dbReference>
<reference evidence="3 4" key="1">
    <citation type="journal article" date="2023" name="Commun. Biol.">
        <title>Genome analysis of Parmales, the sister group of diatoms, reveals the evolutionary specialization of diatoms from phago-mixotrophs to photoautotrophs.</title>
        <authorList>
            <person name="Ban H."/>
            <person name="Sato S."/>
            <person name="Yoshikawa S."/>
            <person name="Yamada K."/>
            <person name="Nakamura Y."/>
            <person name="Ichinomiya M."/>
            <person name="Sato N."/>
            <person name="Blanc-Mathieu R."/>
            <person name="Endo H."/>
            <person name="Kuwata A."/>
            <person name="Ogata H."/>
        </authorList>
    </citation>
    <scope>NUCLEOTIDE SEQUENCE [LARGE SCALE GENOMIC DNA]</scope>
</reference>
<keyword evidence="1" id="KW-1133">Transmembrane helix</keyword>
<dbReference type="Proteomes" id="UP001165060">
    <property type="component" value="Unassembled WGS sequence"/>
</dbReference>
<gene>
    <name evidence="3" type="ORF">TeGR_g897</name>
</gene>
<feature type="transmembrane region" description="Helical" evidence="1">
    <location>
        <begin position="1261"/>
        <end position="1282"/>
    </location>
</feature>
<feature type="domain" description="START" evidence="2">
    <location>
        <begin position="685"/>
        <end position="818"/>
    </location>
</feature>
<feature type="transmembrane region" description="Helical" evidence="1">
    <location>
        <begin position="1294"/>
        <end position="1315"/>
    </location>
</feature>
<dbReference type="InterPro" id="IPR023393">
    <property type="entry name" value="START-like_dom_sf"/>
</dbReference>
<protein>
    <recommendedName>
        <fullName evidence="2">START domain-containing protein</fullName>
    </recommendedName>
</protein>
<dbReference type="InterPro" id="IPR002913">
    <property type="entry name" value="START_lipid-bd_dom"/>
</dbReference>
<keyword evidence="4" id="KW-1185">Reference proteome</keyword>
<keyword evidence="1" id="KW-0472">Membrane</keyword>
<feature type="transmembrane region" description="Helical" evidence="1">
    <location>
        <begin position="1007"/>
        <end position="1029"/>
    </location>
</feature>
<proteinExistence type="predicted"/>
<accession>A0ABQ6MXN0</accession>
<organism evidence="3 4">
    <name type="scientific">Tetraparma gracilis</name>
    <dbReference type="NCBI Taxonomy" id="2962635"/>
    <lineage>
        <taxon>Eukaryota</taxon>
        <taxon>Sar</taxon>
        <taxon>Stramenopiles</taxon>
        <taxon>Ochrophyta</taxon>
        <taxon>Bolidophyceae</taxon>
        <taxon>Parmales</taxon>
        <taxon>Triparmaceae</taxon>
        <taxon>Tetraparma</taxon>
    </lineage>
</organism>
<dbReference type="EMBL" id="BRYB01001839">
    <property type="protein sequence ID" value="GMI34762.1"/>
    <property type="molecule type" value="Genomic_DNA"/>
</dbReference>
<evidence type="ECO:0000256" key="1">
    <source>
        <dbReference type="SAM" id="Phobius"/>
    </source>
</evidence>
<name>A0ABQ6MXN0_9STRA</name>
<dbReference type="PANTHER" id="PTHR19308">
    <property type="entry name" value="PHOSPHATIDYLCHOLINE TRANSFER PROTEIN"/>
    <property type="match status" value="1"/>
</dbReference>
<feature type="non-terminal residue" evidence="3">
    <location>
        <position position="1"/>
    </location>
</feature>
<dbReference type="PANTHER" id="PTHR19308:SF14">
    <property type="entry name" value="START DOMAIN-CONTAINING PROTEIN"/>
    <property type="match status" value="1"/>
</dbReference>
<comment type="caution">
    <text evidence="3">The sequence shown here is derived from an EMBL/GenBank/DDBJ whole genome shotgun (WGS) entry which is preliminary data.</text>
</comment>
<dbReference type="Pfam" id="PF01852">
    <property type="entry name" value="START"/>
    <property type="match status" value="1"/>
</dbReference>